<dbReference type="EMBL" id="JARJCM010000425">
    <property type="protein sequence ID" value="KAJ7017200.1"/>
    <property type="molecule type" value="Genomic_DNA"/>
</dbReference>
<comment type="caution">
    <text evidence="2">The sequence shown here is derived from an EMBL/GenBank/DDBJ whole genome shotgun (WGS) entry which is preliminary data.</text>
</comment>
<proteinExistence type="predicted"/>
<sequence length="247" mass="27777">MSKRSVVVVDEGNTWLMINDSRAESPITIPTITSELTTPSELTTDHTTSTSKGTAHRLTHTEKQAQKDAEEDLKLANNHFERISRRQRIHEYAVHRHLKHPTKGSLRLVIDTFDNLYQSEMQVPPPLCTEASAFDAKAAIARGREGAFSVLGTVEAERAWAYGYPYTDGEAAEHYQSEATWAEDITNQVLSTTEGRRRDVLEEHHSAFPTSLEDAKLALECIKNIAERLRPRQECEFVSTTLLGDSK</sequence>
<evidence type="ECO:0000313" key="3">
    <source>
        <dbReference type="Proteomes" id="UP001218188"/>
    </source>
</evidence>
<reference evidence="2" key="1">
    <citation type="submission" date="2023-03" db="EMBL/GenBank/DDBJ databases">
        <title>Massive genome expansion in bonnet fungi (Mycena s.s.) driven by repeated elements and novel gene families across ecological guilds.</title>
        <authorList>
            <consortium name="Lawrence Berkeley National Laboratory"/>
            <person name="Harder C.B."/>
            <person name="Miyauchi S."/>
            <person name="Viragh M."/>
            <person name="Kuo A."/>
            <person name="Thoen E."/>
            <person name="Andreopoulos B."/>
            <person name="Lu D."/>
            <person name="Skrede I."/>
            <person name="Drula E."/>
            <person name="Henrissat B."/>
            <person name="Morin E."/>
            <person name="Kohler A."/>
            <person name="Barry K."/>
            <person name="LaButti K."/>
            <person name="Morin E."/>
            <person name="Salamov A."/>
            <person name="Lipzen A."/>
            <person name="Mereny Z."/>
            <person name="Hegedus B."/>
            <person name="Baldrian P."/>
            <person name="Stursova M."/>
            <person name="Weitz H."/>
            <person name="Taylor A."/>
            <person name="Grigoriev I.V."/>
            <person name="Nagy L.G."/>
            <person name="Martin F."/>
            <person name="Kauserud H."/>
        </authorList>
    </citation>
    <scope>NUCLEOTIDE SEQUENCE</scope>
    <source>
        <strain evidence="2">CBHHK200</strain>
    </source>
</reference>
<dbReference type="Proteomes" id="UP001218188">
    <property type="component" value="Unassembled WGS sequence"/>
</dbReference>
<feature type="region of interest" description="Disordered" evidence="1">
    <location>
        <begin position="36"/>
        <end position="58"/>
    </location>
</feature>
<evidence type="ECO:0000313" key="2">
    <source>
        <dbReference type="EMBL" id="KAJ7017200.1"/>
    </source>
</evidence>
<evidence type="ECO:0000256" key="1">
    <source>
        <dbReference type="SAM" id="MobiDB-lite"/>
    </source>
</evidence>
<name>A0AAD6RZI6_9AGAR</name>
<accession>A0AAD6RZI6</accession>
<gene>
    <name evidence="2" type="ORF">C8F04DRAFT_1200849</name>
</gene>
<protein>
    <submittedName>
        <fullName evidence="2">Uncharacterized protein</fullName>
    </submittedName>
</protein>
<feature type="compositionally biased region" description="Low complexity" evidence="1">
    <location>
        <begin position="36"/>
        <end position="53"/>
    </location>
</feature>
<dbReference type="AlphaFoldDB" id="A0AAD6RZI6"/>
<keyword evidence="3" id="KW-1185">Reference proteome</keyword>
<organism evidence="2 3">
    <name type="scientific">Mycena alexandri</name>
    <dbReference type="NCBI Taxonomy" id="1745969"/>
    <lineage>
        <taxon>Eukaryota</taxon>
        <taxon>Fungi</taxon>
        <taxon>Dikarya</taxon>
        <taxon>Basidiomycota</taxon>
        <taxon>Agaricomycotina</taxon>
        <taxon>Agaricomycetes</taxon>
        <taxon>Agaricomycetidae</taxon>
        <taxon>Agaricales</taxon>
        <taxon>Marasmiineae</taxon>
        <taxon>Mycenaceae</taxon>
        <taxon>Mycena</taxon>
    </lineage>
</organism>